<dbReference type="InterPro" id="IPR003425">
    <property type="entry name" value="CCB3/YggT"/>
</dbReference>
<feature type="transmembrane region" description="Helical" evidence="1">
    <location>
        <begin position="160"/>
        <end position="181"/>
    </location>
</feature>
<evidence type="ECO:0000256" key="1">
    <source>
        <dbReference type="SAM" id="Phobius"/>
    </source>
</evidence>
<feature type="transmembrane region" description="Helical" evidence="1">
    <location>
        <begin position="95"/>
        <end position="123"/>
    </location>
</feature>
<evidence type="ECO:0000313" key="2">
    <source>
        <dbReference type="EMBL" id="BBD80115.1"/>
    </source>
</evidence>
<dbReference type="KEGG" id="rbd:ALSL_1458"/>
<dbReference type="EMBL" id="AP018560">
    <property type="protein sequence ID" value="BBD80115.1"/>
    <property type="molecule type" value="Genomic_DNA"/>
</dbReference>
<accession>A0A2Z6E4R7</accession>
<keyword evidence="1" id="KW-1133">Transmembrane helix</keyword>
<feature type="transmembrane region" description="Helical" evidence="1">
    <location>
        <begin position="65"/>
        <end position="88"/>
    </location>
</feature>
<dbReference type="RefSeq" id="WP_126537842.1">
    <property type="nucleotide sequence ID" value="NZ_AP018560.1"/>
</dbReference>
<protein>
    <submittedName>
        <fullName evidence="2">Integral membrane protein YggT</fullName>
    </submittedName>
</protein>
<reference evidence="3" key="1">
    <citation type="submission" date="2018-04" db="EMBL/GenBank/DDBJ databases">
        <authorList>
            <person name="Watanabe M."/>
            <person name="Kojima H."/>
        </authorList>
    </citation>
    <scope>NUCLEOTIDE SEQUENCE [LARGE SCALE GENOMIC DNA]</scope>
    <source>
        <strain evidence="3">Dysh456</strain>
    </source>
</reference>
<dbReference type="OrthoDB" id="9806665at2"/>
<gene>
    <name evidence="2" type="ORF">ALSL_1458</name>
</gene>
<organism evidence="2 3">
    <name type="scientific">Aerosticca soli</name>
    <dbReference type="NCBI Taxonomy" id="2010829"/>
    <lineage>
        <taxon>Bacteria</taxon>
        <taxon>Pseudomonadati</taxon>
        <taxon>Pseudomonadota</taxon>
        <taxon>Gammaproteobacteria</taxon>
        <taxon>Lysobacterales</taxon>
        <taxon>Rhodanobacteraceae</taxon>
        <taxon>Aerosticca</taxon>
    </lineage>
</organism>
<sequence>MNYLSQALALLLGLLLDAAAALFVLRLLAEAARADFHNPFSQFVYRYSNPVLAPLRRMLPNWRRINLAALLVTYLILLIKRLALLALAGYSVTPAALLVLVLADFVDFLLLTWLVLIFGWTLLSMLHPDGYHPLQRFAGALVAPLLRPLRGKLVVGMFDFAPAVVMLILLLARILIAAPLFDLGMRLAV</sequence>
<evidence type="ECO:0000313" key="3">
    <source>
        <dbReference type="Proteomes" id="UP000270530"/>
    </source>
</evidence>
<keyword evidence="3" id="KW-1185">Reference proteome</keyword>
<dbReference type="Proteomes" id="UP000270530">
    <property type="component" value="Chromosome"/>
</dbReference>
<keyword evidence="1" id="KW-0812">Transmembrane</keyword>
<dbReference type="GO" id="GO:0016020">
    <property type="term" value="C:membrane"/>
    <property type="evidence" value="ECO:0007669"/>
    <property type="project" value="InterPro"/>
</dbReference>
<name>A0A2Z6E4R7_9GAMM</name>
<reference evidence="3" key="2">
    <citation type="submission" date="2018-06" db="EMBL/GenBank/DDBJ databases">
        <title>Genome sequence of Rhodanobacteraceae bacterium strain Dysh456.</title>
        <authorList>
            <person name="Fukui M."/>
        </authorList>
    </citation>
    <scope>NUCLEOTIDE SEQUENCE [LARGE SCALE GENOMIC DNA]</scope>
    <source>
        <strain evidence="3">Dysh456</strain>
    </source>
</reference>
<dbReference type="AlphaFoldDB" id="A0A2Z6E4R7"/>
<dbReference type="Pfam" id="PF02325">
    <property type="entry name" value="CCB3_YggT"/>
    <property type="match status" value="2"/>
</dbReference>
<proteinExistence type="predicted"/>
<keyword evidence="1" id="KW-0472">Membrane</keyword>